<sequence length="149" mass="16865">MTEVLFYHLMLRPLEEVLPGLLEKCLEREWRVVVQTGSDERVGALDSLLWTYRDDSFLPHGASGEGNEADHPVFLTSKPDNPNGASVRFLVDRASPPDLSPYTRAVFLFDGHDPDALSDARSHWKSAKDAGHDITYWQQTERGGWERKA</sequence>
<dbReference type="Pfam" id="PF04364">
    <property type="entry name" value="DNA_pol3_chi"/>
    <property type="match status" value="1"/>
</dbReference>
<dbReference type="PANTHER" id="PTHR38767">
    <property type="entry name" value="DNA POLYMERASE III SUBUNIT CHI"/>
    <property type="match status" value="1"/>
</dbReference>
<accession>A0A7X3S757</accession>
<evidence type="ECO:0000313" key="2">
    <source>
        <dbReference type="Proteomes" id="UP000433101"/>
    </source>
</evidence>
<dbReference type="EMBL" id="WUMV01000002">
    <property type="protein sequence ID" value="MXN64468.1"/>
    <property type="molecule type" value="Genomic_DNA"/>
</dbReference>
<dbReference type="Gene3D" id="3.40.50.10110">
    <property type="entry name" value="DNA polymerase III subunit chi"/>
    <property type="match status" value="1"/>
</dbReference>
<organism evidence="1 2">
    <name type="scientific">Stappia sediminis</name>
    <dbReference type="NCBI Taxonomy" id="2692190"/>
    <lineage>
        <taxon>Bacteria</taxon>
        <taxon>Pseudomonadati</taxon>
        <taxon>Pseudomonadota</taxon>
        <taxon>Alphaproteobacteria</taxon>
        <taxon>Hyphomicrobiales</taxon>
        <taxon>Stappiaceae</taxon>
        <taxon>Stappia</taxon>
    </lineage>
</organism>
<name>A0A7X3S757_9HYPH</name>
<dbReference type="InterPro" id="IPR007459">
    <property type="entry name" value="DNA_pol3_chi"/>
</dbReference>
<dbReference type="NCBIfam" id="NF004347">
    <property type="entry name" value="PRK05728.1-4"/>
    <property type="match status" value="1"/>
</dbReference>
<dbReference type="RefSeq" id="WP_160774685.1">
    <property type="nucleotide sequence ID" value="NZ_WUMV01000002.1"/>
</dbReference>
<keyword evidence="2" id="KW-1185">Reference proteome</keyword>
<dbReference type="GO" id="GO:0003677">
    <property type="term" value="F:DNA binding"/>
    <property type="evidence" value="ECO:0007669"/>
    <property type="project" value="InterPro"/>
</dbReference>
<dbReference type="SUPFAM" id="SSF102400">
    <property type="entry name" value="DNA polymerase III chi subunit"/>
    <property type="match status" value="1"/>
</dbReference>
<dbReference type="PANTHER" id="PTHR38767:SF1">
    <property type="entry name" value="DNA POLYMERASE III SUBUNIT CHI"/>
    <property type="match status" value="1"/>
</dbReference>
<evidence type="ECO:0000313" key="1">
    <source>
        <dbReference type="EMBL" id="MXN64468.1"/>
    </source>
</evidence>
<dbReference type="GO" id="GO:0003887">
    <property type="term" value="F:DNA-directed DNA polymerase activity"/>
    <property type="evidence" value="ECO:0007669"/>
    <property type="project" value="InterPro"/>
</dbReference>
<dbReference type="Proteomes" id="UP000433101">
    <property type="component" value="Unassembled WGS sequence"/>
</dbReference>
<protein>
    <submittedName>
        <fullName evidence="1">DNA polymerase III subunit chi</fullName>
    </submittedName>
</protein>
<dbReference type="GO" id="GO:0032298">
    <property type="term" value="P:positive regulation of DNA-templated DNA replication initiation"/>
    <property type="evidence" value="ECO:0007669"/>
    <property type="project" value="TreeGrafter"/>
</dbReference>
<dbReference type="GO" id="GO:0006260">
    <property type="term" value="P:DNA replication"/>
    <property type="evidence" value="ECO:0007669"/>
    <property type="project" value="InterPro"/>
</dbReference>
<dbReference type="AlphaFoldDB" id="A0A7X3S757"/>
<dbReference type="InterPro" id="IPR036768">
    <property type="entry name" value="PolIII_chi_sf"/>
</dbReference>
<gene>
    <name evidence="1" type="ORF">GR183_06090</name>
</gene>
<reference evidence="1 2" key="1">
    <citation type="submission" date="2019-12" db="EMBL/GenBank/DDBJ databases">
        <authorList>
            <person name="Li M."/>
        </authorList>
    </citation>
    <scope>NUCLEOTIDE SEQUENCE [LARGE SCALE GENOMIC DNA]</scope>
    <source>
        <strain evidence="1 2">GBMRC 2046</strain>
    </source>
</reference>
<comment type="caution">
    <text evidence="1">The sequence shown here is derived from an EMBL/GenBank/DDBJ whole genome shotgun (WGS) entry which is preliminary data.</text>
</comment>
<proteinExistence type="predicted"/>